<dbReference type="PROSITE" id="PS50808">
    <property type="entry name" value="ZF_BED"/>
    <property type="match status" value="1"/>
</dbReference>
<dbReference type="PANTHER" id="PTHR46481:SF10">
    <property type="entry name" value="ZINC FINGER BED DOMAIN-CONTAINING PROTEIN 39"/>
    <property type="match status" value="1"/>
</dbReference>
<dbReference type="InterPro" id="IPR003656">
    <property type="entry name" value="Znf_BED"/>
</dbReference>
<feature type="region of interest" description="Disordered" evidence="11">
    <location>
        <begin position="84"/>
        <end position="109"/>
    </location>
</feature>
<feature type="region of interest" description="Disordered" evidence="11">
    <location>
        <begin position="1"/>
        <end position="25"/>
    </location>
</feature>
<evidence type="ECO:0000259" key="12">
    <source>
        <dbReference type="PROSITE" id="PS50808"/>
    </source>
</evidence>
<evidence type="ECO:0000256" key="1">
    <source>
        <dbReference type="ARBA" id="ARBA00004123"/>
    </source>
</evidence>
<keyword evidence="3" id="KW-0479">Metal-binding</keyword>
<dbReference type="Pfam" id="PF02892">
    <property type="entry name" value="zf-BED"/>
    <property type="match status" value="1"/>
</dbReference>
<evidence type="ECO:0000313" key="14">
    <source>
        <dbReference type="Proteomes" id="UP001497457"/>
    </source>
</evidence>
<keyword evidence="7" id="KW-0238">DNA-binding</keyword>
<feature type="domain" description="BED-type" evidence="12">
    <location>
        <begin position="20"/>
        <end position="69"/>
    </location>
</feature>
<keyword evidence="5" id="KW-0862">Zinc</keyword>
<dbReference type="GO" id="GO:0003677">
    <property type="term" value="F:DNA binding"/>
    <property type="evidence" value="ECO:0007669"/>
    <property type="project" value="UniProtKB-KW"/>
</dbReference>
<dbReference type="Pfam" id="PF14372">
    <property type="entry name" value="hAT-like_RNase-H"/>
    <property type="match status" value="1"/>
</dbReference>
<evidence type="ECO:0000256" key="6">
    <source>
        <dbReference type="ARBA" id="ARBA00023015"/>
    </source>
</evidence>
<dbReference type="PANTHER" id="PTHR46481">
    <property type="entry name" value="ZINC FINGER BED DOMAIN-CONTAINING PROTEIN 4"/>
    <property type="match status" value="1"/>
</dbReference>
<keyword evidence="14" id="KW-1185">Reference proteome</keyword>
<reference evidence="14" key="1">
    <citation type="submission" date="2024-06" db="EMBL/GenBank/DDBJ databases">
        <authorList>
            <person name="Ryan C."/>
        </authorList>
    </citation>
    <scope>NUCLEOTIDE SEQUENCE [LARGE SCALE GENOMIC DNA]</scope>
</reference>
<feature type="compositionally biased region" description="Basic residues" evidence="11">
    <location>
        <begin position="10"/>
        <end position="19"/>
    </location>
</feature>
<keyword evidence="6" id="KW-0805">Transcription regulation</keyword>
<evidence type="ECO:0000256" key="9">
    <source>
        <dbReference type="ARBA" id="ARBA00023242"/>
    </source>
</evidence>
<dbReference type="Proteomes" id="UP001497457">
    <property type="component" value="Chromosome 25rd"/>
</dbReference>
<evidence type="ECO:0000256" key="4">
    <source>
        <dbReference type="ARBA" id="ARBA00022771"/>
    </source>
</evidence>
<keyword evidence="4 10" id="KW-0863">Zinc-finger</keyword>
<protein>
    <recommendedName>
        <fullName evidence="12">BED-type domain-containing protein</fullName>
    </recommendedName>
</protein>
<name>A0ABC9BBS5_9POAL</name>
<evidence type="ECO:0000256" key="3">
    <source>
        <dbReference type="ARBA" id="ARBA00022723"/>
    </source>
</evidence>
<evidence type="ECO:0000313" key="13">
    <source>
        <dbReference type="EMBL" id="CAL4996620.1"/>
    </source>
</evidence>
<organism evidence="13 14">
    <name type="scientific">Urochloa decumbens</name>
    <dbReference type="NCBI Taxonomy" id="240449"/>
    <lineage>
        <taxon>Eukaryota</taxon>
        <taxon>Viridiplantae</taxon>
        <taxon>Streptophyta</taxon>
        <taxon>Embryophyta</taxon>
        <taxon>Tracheophyta</taxon>
        <taxon>Spermatophyta</taxon>
        <taxon>Magnoliopsida</taxon>
        <taxon>Liliopsida</taxon>
        <taxon>Poales</taxon>
        <taxon>Poaceae</taxon>
        <taxon>PACMAD clade</taxon>
        <taxon>Panicoideae</taxon>
        <taxon>Panicodae</taxon>
        <taxon>Paniceae</taxon>
        <taxon>Melinidinae</taxon>
        <taxon>Urochloa</taxon>
    </lineage>
</organism>
<evidence type="ECO:0000256" key="8">
    <source>
        <dbReference type="ARBA" id="ARBA00023163"/>
    </source>
</evidence>
<dbReference type="GO" id="GO:0005634">
    <property type="term" value="C:nucleus"/>
    <property type="evidence" value="ECO:0007669"/>
    <property type="project" value="UniProtKB-SubCell"/>
</dbReference>
<dbReference type="SMART" id="SM00614">
    <property type="entry name" value="ZnF_BED"/>
    <property type="match status" value="1"/>
</dbReference>
<evidence type="ECO:0000256" key="11">
    <source>
        <dbReference type="SAM" id="MobiDB-lite"/>
    </source>
</evidence>
<gene>
    <name evidence="13" type="ORF">URODEC1_LOCUS63002</name>
</gene>
<dbReference type="InterPro" id="IPR008906">
    <property type="entry name" value="HATC_C_dom"/>
</dbReference>
<dbReference type="InterPro" id="IPR052035">
    <property type="entry name" value="ZnF_BED_domain_contain"/>
</dbReference>
<dbReference type="GO" id="GO:0009791">
    <property type="term" value="P:post-embryonic development"/>
    <property type="evidence" value="ECO:0007669"/>
    <property type="project" value="UniProtKB-ARBA"/>
</dbReference>
<comment type="subcellular location">
    <subcellularLocation>
        <location evidence="1">Nucleus</location>
    </subcellularLocation>
</comment>
<evidence type="ECO:0000256" key="10">
    <source>
        <dbReference type="PROSITE-ProRule" id="PRU00027"/>
    </source>
</evidence>
<dbReference type="SUPFAM" id="SSF53098">
    <property type="entry name" value="Ribonuclease H-like"/>
    <property type="match status" value="1"/>
</dbReference>
<dbReference type="InterPro" id="IPR025525">
    <property type="entry name" value="hAT-like_transposase_RNase-H"/>
</dbReference>
<comment type="subunit">
    <text evidence="2">Homodimer.</text>
</comment>
<sequence>MSEEPNTQGCRKRTRRNKLAPRSGVWSHFTRLRDADGNETGQAECNHCRGQLSAKHGTTSLRKHVNKICSGQEAACAGKAAALPRQLPAPPPPRAPSPPGGPSGRDPAGLEEASKHLARMIALRGYDPSFVEDDYFRSFVRSLNPGFVVPSRESVEEMCDGIFDQARRDLLDRLKHAPGRVSLSVGRAKTMGEQVLYVACHFIDDEWNLQKLVLHVLVTEDRDECDGPILGFNVSGDYDDIAQDVVEVIVDHGIYGERLFGIEIYVDNVLHSIARCLLPHPDVTPDIILEYMTSISWTRQEHLHLLSELDLDYEWACDQHWCACYFSLEVLPKNGFTDLENAGKTIAPLVVKLLRKIWEQLYRGIQRISTSTFPTSNLCLAELLKLREFLQAELARFSGEDADIEGRCNYYDDGEPKDVFRVASNTLDKAIQDSYLVWSVPLALDPRYKLRYIEFSFQRAFGSEETGEYVLEVTTKINKLYAHYTKEYGRITTEDQPDGSNAMMDMDTTSADPWEQAWNNHRRSQDIMDAQVNSCYPETKTELDRYLQDPLALETKDFDILNWWKVHSSEYPMVARMARDALAMPTCSKLSSDQLAQIRSILRRYSKKPFGERYTSSE</sequence>
<proteinExistence type="predicted"/>
<feature type="compositionally biased region" description="Pro residues" evidence="11">
    <location>
        <begin position="87"/>
        <end position="101"/>
    </location>
</feature>
<dbReference type="GO" id="GO:0008270">
    <property type="term" value="F:zinc ion binding"/>
    <property type="evidence" value="ECO:0007669"/>
    <property type="project" value="UniProtKB-KW"/>
</dbReference>
<dbReference type="InterPro" id="IPR012337">
    <property type="entry name" value="RNaseH-like_sf"/>
</dbReference>
<dbReference type="AlphaFoldDB" id="A0ABC9BBS5"/>
<evidence type="ECO:0000256" key="7">
    <source>
        <dbReference type="ARBA" id="ARBA00023125"/>
    </source>
</evidence>
<accession>A0ABC9BBS5</accession>
<dbReference type="SUPFAM" id="SSF57667">
    <property type="entry name" value="beta-beta-alpha zinc fingers"/>
    <property type="match status" value="1"/>
</dbReference>
<evidence type="ECO:0000256" key="5">
    <source>
        <dbReference type="ARBA" id="ARBA00022833"/>
    </source>
</evidence>
<dbReference type="EMBL" id="OZ075135">
    <property type="protein sequence ID" value="CAL4996620.1"/>
    <property type="molecule type" value="Genomic_DNA"/>
</dbReference>
<dbReference type="InterPro" id="IPR036236">
    <property type="entry name" value="Znf_C2H2_sf"/>
</dbReference>
<reference evidence="13 14" key="2">
    <citation type="submission" date="2024-10" db="EMBL/GenBank/DDBJ databases">
        <authorList>
            <person name="Ryan C."/>
        </authorList>
    </citation>
    <scope>NUCLEOTIDE SEQUENCE [LARGE SCALE GENOMIC DNA]</scope>
</reference>
<keyword evidence="8" id="KW-0804">Transcription</keyword>
<evidence type="ECO:0000256" key="2">
    <source>
        <dbReference type="ARBA" id="ARBA00011738"/>
    </source>
</evidence>
<keyword evidence="9" id="KW-0539">Nucleus</keyword>
<dbReference type="Pfam" id="PF05699">
    <property type="entry name" value="Dimer_Tnp_hAT"/>
    <property type="match status" value="1"/>
</dbReference>